<comment type="pathway">
    <text evidence="2">Siderophore biosynthesis.</text>
</comment>
<comment type="cofactor">
    <cofactor evidence="1">
        <name>FAD</name>
        <dbReference type="ChEBI" id="CHEBI:57692"/>
    </cofactor>
</comment>
<dbReference type="AlphaFoldDB" id="A0A846RW39"/>
<dbReference type="GO" id="GO:0047091">
    <property type="term" value="F:L-lysine 6-monooxygenase (NADPH) activity"/>
    <property type="evidence" value="ECO:0007669"/>
    <property type="project" value="UniProtKB-EC"/>
</dbReference>
<evidence type="ECO:0000256" key="12">
    <source>
        <dbReference type="ARBA" id="ARBA00031158"/>
    </source>
</evidence>
<dbReference type="SUPFAM" id="SSF51905">
    <property type="entry name" value="FAD/NAD(P)-binding domain"/>
    <property type="match status" value="1"/>
</dbReference>
<dbReference type="EMBL" id="JAATJL010000001">
    <property type="protein sequence ID" value="NJC24397.1"/>
    <property type="molecule type" value="Genomic_DNA"/>
</dbReference>
<evidence type="ECO:0000256" key="7">
    <source>
        <dbReference type="ARBA" id="ARBA00022827"/>
    </source>
</evidence>
<comment type="caution">
    <text evidence="16">The sequence shown here is derived from an EMBL/GenBank/DDBJ whole genome shotgun (WGS) entry which is preliminary data.</text>
</comment>
<keyword evidence="8" id="KW-0521">NADP</keyword>
<evidence type="ECO:0000256" key="9">
    <source>
        <dbReference type="ARBA" id="ARBA00023002"/>
    </source>
</evidence>
<evidence type="ECO:0000256" key="3">
    <source>
        <dbReference type="ARBA" id="ARBA00007588"/>
    </source>
</evidence>
<evidence type="ECO:0000256" key="15">
    <source>
        <dbReference type="ARBA" id="ARBA00048407"/>
    </source>
</evidence>
<dbReference type="PANTHER" id="PTHR42802">
    <property type="entry name" value="MONOOXYGENASE"/>
    <property type="match status" value="1"/>
</dbReference>
<dbReference type="InterPro" id="IPR025700">
    <property type="entry name" value="Lys/Orn_oxygenase"/>
</dbReference>
<gene>
    <name evidence="16" type="ORF">BJ994_003473</name>
</gene>
<keyword evidence="10" id="KW-0503">Monooxygenase</keyword>
<evidence type="ECO:0000256" key="8">
    <source>
        <dbReference type="ARBA" id="ARBA00022857"/>
    </source>
</evidence>
<evidence type="ECO:0000256" key="5">
    <source>
        <dbReference type="ARBA" id="ARBA00016406"/>
    </source>
</evidence>
<evidence type="ECO:0000256" key="10">
    <source>
        <dbReference type="ARBA" id="ARBA00023033"/>
    </source>
</evidence>
<dbReference type="PANTHER" id="PTHR42802:SF1">
    <property type="entry name" value="L-ORNITHINE N(5)-MONOOXYGENASE"/>
    <property type="match status" value="1"/>
</dbReference>
<dbReference type="RefSeq" id="WP_167995656.1">
    <property type="nucleotide sequence ID" value="NZ_JAATJL010000001.1"/>
</dbReference>
<keyword evidence="6" id="KW-0285">Flavoprotein</keyword>
<evidence type="ECO:0000256" key="11">
    <source>
        <dbReference type="ARBA" id="ARBA00029939"/>
    </source>
</evidence>
<dbReference type="Proteomes" id="UP000547458">
    <property type="component" value="Unassembled WGS sequence"/>
</dbReference>
<dbReference type="EC" id="1.14.13.59" evidence="4"/>
<proteinExistence type="inferred from homology"/>
<evidence type="ECO:0000256" key="6">
    <source>
        <dbReference type="ARBA" id="ARBA00022630"/>
    </source>
</evidence>
<sequence length="440" mass="49110">MRIHDFIGIGVGPFNLGLAALTAPITELDGLFLDRAERFEWHPGMMLETAHLQVPFMADLVTMADPTSPYSFLNYLKSAGRLYPFYIRENFYPLRTEYSRYCAWVAGQLPNVRFGSDVVSVDYDDGARLYRLTVTEGGAQVQYLTRRLVLGTGTSPTVPAHCAALEEQPGSGVVHSGRYLERKAQLQTLESITVVGSGQSAAEIYYDLLQDMDAHGYRLDWVTRSPRFFPLEYTKLTLELTSPEYVDYFHALPADQRETLGKVQKQLYKGINADLINEIYDLLYLRSVESQPRTSLYTNVALENVTPGKSGYELALTHVEQGHAFTLDTAGLVLANGYSYREPAFLAGIGSRIARLPDGKFDVSRDYSVTPGEIFVQNAELHTHGFSAPDLGMGAYRNSVIIREMLGWEYYPIEERIAFQHFGAPVRASDAPQTPIGAAL</sequence>
<keyword evidence="9 16" id="KW-0560">Oxidoreductase</keyword>
<name>A0A846RW39_9MICC</name>
<keyword evidence="17" id="KW-1185">Reference proteome</keyword>
<protein>
    <recommendedName>
        <fullName evidence="5">L-lysine N6-monooxygenase MbtG</fullName>
        <ecNumber evidence="4">1.14.13.59</ecNumber>
    </recommendedName>
    <alternativeName>
        <fullName evidence="14">Lysine 6-N-hydroxylase</fullName>
    </alternativeName>
    <alternativeName>
        <fullName evidence="13">Lysine N6-hydroxylase</fullName>
    </alternativeName>
    <alternativeName>
        <fullName evidence="11">Lysine-N-oxygenase</fullName>
    </alternativeName>
    <alternativeName>
        <fullName evidence="12">Mycobactin synthase protein G</fullName>
    </alternativeName>
</protein>
<evidence type="ECO:0000256" key="2">
    <source>
        <dbReference type="ARBA" id="ARBA00004924"/>
    </source>
</evidence>
<keyword evidence="7" id="KW-0274">FAD</keyword>
<comment type="catalytic activity">
    <reaction evidence="15">
        <text>L-lysine + NADPH + O2 = N(6)-hydroxy-L-lysine + NADP(+) + H2O</text>
        <dbReference type="Rhea" id="RHEA:23228"/>
        <dbReference type="ChEBI" id="CHEBI:15377"/>
        <dbReference type="ChEBI" id="CHEBI:15379"/>
        <dbReference type="ChEBI" id="CHEBI:32551"/>
        <dbReference type="ChEBI" id="CHEBI:57783"/>
        <dbReference type="ChEBI" id="CHEBI:57820"/>
        <dbReference type="ChEBI" id="CHEBI:58349"/>
        <dbReference type="EC" id="1.14.13.59"/>
    </reaction>
</comment>
<evidence type="ECO:0000313" key="17">
    <source>
        <dbReference type="Proteomes" id="UP000547458"/>
    </source>
</evidence>
<dbReference type="Gene3D" id="3.50.50.60">
    <property type="entry name" value="FAD/NAD(P)-binding domain"/>
    <property type="match status" value="1"/>
</dbReference>
<dbReference type="Pfam" id="PF13434">
    <property type="entry name" value="Lys_Orn_oxgnase"/>
    <property type="match status" value="1"/>
</dbReference>
<reference evidence="16 17" key="1">
    <citation type="submission" date="2020-03" db="EMBL/GenBank/DDBJ databases">
        <title>Sequencing the genomes of 1000 actinobacteria strains.</title>
        <authorList>
            <person name="Klenk H.-P."/>
        </authorList>
    </citation>
    <scope>NUCLEOTIDE SEQUENCE [LARGE SCALE GENOMIC DNA]</scope>
    <source>
        <strain evidence="16 17">DSM 16403</strain>
    </source>
</reference>
<organism evidence="16 17">
    <name type="scientific">Arthrobacter pigmenti</name>
    <dbReference type="NCBI Taxonomy" id="271432"/>
    <lineage>
        <taxon>Bacteria</taxon>
        <taxon>Bacillati</taxon>
        <taxon>Actinomycetota</taxon>
        <taxon>Actinomycetes</taxon>
        <taxon>Micrococcales</taxon>
        <taxon>Micrococcaceae</taxon>
        <taxon>Arthrobacter</taxon>
    </lineage>
</organism>
<accession>A0A846RW39</accession>
<evidence type="ECO:0000256" key="13">
    <source>
        <dbReference type="ARBA" id="ARBA00032493"/>
    </source>
</evidence>
<evidence type="ECO:0000256" key="14">
    <source>
        <dbReference type="ARBA" id="ARBA00032738"/>
    </source>
</evidence>
<evidence type="ECO:0000313" key="16">
    <source>
        <dbReference type="EMBL" id="NJC24397.1"/>
    </source>
</evidence>
<comment type="similarity">
    <text evidence="3">Belongs to the lysine N(6)-hydroxylase/L-ornithine N(5)-oxygenase family.</text>
</comment>
<dbReference type="InterPro" id="IPR036188">
    <property type="entry name" value="FAD/NAD-bd_sf"/>
</dbReference>
<evidence type="ECO:0000256" key="1">
    <source>
        <dbReference type="ARBA" id="ARBA00001974"/>
    </source>
</evidence>
<evidence type="ECO:0000256" key="4">
    <source>
        <dbReference type="ARBA" id="ARBA00013076"/>
    </source>
</evidence>